<proteinExistence type="predicted"/>
<dbReference type="Proteomes" id="UP001162131">
    <property type="component" value="Unassembled WGS sequence"/>
</dbReference>
<evidence type="ECO:0000256" key="10">
    <source>
        <dbReference type="SAM" id="MobiDB-lite"/>
    </source>
</evidence>
<evidence type="ECO:0000256" key="1">
    <source>
        <dbReference type="ARBA" id="ARBA00000707"/>
    </source>
</evidence>
<accession>A0AAU9JCW6</accession>
<dbReference type="InterPro" id="IPR018200">
    <property type="entry name" value="USP_CS"/>
</dbReference>
<dbReference type="InterPro" id="IPR045578">
    <property type="entry name" value="USP47_C"/>
</dbReference>
<dbReference type="SUPFAM" id="SSF54001">
    <property type="entry name" value="Cysteine proteinases"/>
    <property type="match status" value="1"/>
</dbReference>
<evidence type="ECO:0000256" key="6">
    <source>
        <dbReference type="ARBA" id="ARBA00022807"/>
    </source>
</evidence>
<dbReference type="Gene3D" id="3.90.70.10">
    <property type="entry name" value="Cysteine proteinases"/>
    <property type="match status" value="1"/>
</dbReference>
<dbReference type="InterPro" id="IPR001394">
    <property type="entry name" value="Peptidase_C19_UCH"/>
</dbReference>
<evidence type="ECO:0000256" key="8">
    <source>
        <dbReference type="ARBA" id="ARBA00029910"/>
    </source>
</evidence>
<evidence type="ECO:0000259" key="11">
    <source>
        <dbReference type="PROSITE" id="PS50235"/>
    </source>
</evidence>
<dbReference type="InterPro" id="IPR028889">
    <property type="entry name" value="USP"/>
</dbReference>
<keyword evidence="13" id="KW-1185">Reference proteome</keyword>
<dbReference type="EMBL" id="CAJZBQ010000033">
    <property type="protein sequence ID" value="CAG9323037.1"/>
    <property type="molecule type" value="Genomic_DNA"/>
</dbReference>
<sequence length="1052" mass="122507">MMYALVPYTSFDAPTSTRRDQKFSGLSNQGATCYMNSLLQSLFMTPEFRKKIYIWTYDERKHGEKKDCIPYQLQLLFGKLQIAKSPYVETKALTKSFGWDIKESFQQHDVQEFCRVLFDAIEESVKGTPDENMINSMYEGIYTDYVKCLNCKHESKRQDKFLDLSLTVRNDFDKIYNDSVEKALRSYIKPDKLTGDNQYFCENCNAKQDALKGLKFERLPYFLVLQLKRFDLDYTTFQRIKLNDKVTFPQILNANPYVGDITEEIIEETSAAQNIEEDKKEELPYLDVVPADLDSRNLVQIKNSKIEYLSDDRDKKPTKIDQVVKDKIIAKQAEERKAKQHAQIEEYLKQGENVYELFSIMIHSGSALGGHYYAYIKSFDDASWNNFNDSYVKGIEEREIEKVYGGKGNTKGWDSGYSANAYLLMYRKVAPENIIKIEDSEVPTIIKEELVNQVEKDKEEQAERVEKYKSLTLKLYYGKKEISINIKKDENVKAIKEEAIKAFKITEIAPENIRIRGYSVYYDIFQDVYDEEKTVESQQIWNWKVLGVETKNSDEEWPPYDPNQITIKVNLWSSEMEDSTKSFEEKTSNPHKIIISKKDTVGGMMGIFETKFNIPQDRQVILKKTYMGMTTQCEIVNSKGSLGNSLSYAKIYEGSILYLEESDENSKTPKWQQQLDLESRRYVIRFNHPDDVPNYTNQLDYNLSVVLDCYSTLQTLKEMIATKLSLSIDEFIMKRGGKHSQEIKDLTIKLTQASLVNNSVIFIERGKPTKPNEYRILFSLATEADESEGDAVCYKFIDLFDMPLDAGMMVSEVKTKVCEKLNEMYPSMGVEVEKIRLRERNSDKLARILRKDDMLRQYALYEKKNISIQILDTESVESSKLVTIVKRWWPSTWQVSKPVEIFISKTSTLEDFGNKLSTAFDIPIEKLEVTKITYSWNFSRTDLPNEIFYKVKGNMNIMSQNPWFLTMDGNLFFVKDKTEATRDLTEEEKKKFNKSSAYTSSYSSYSSTTTWKYEPPKEEAMKITVKKKNHEEEKRNGEERSEDKETEPELES</sequence>
<dbReference type="PROSITE" id="PS50235">
    <property type="entry name" value="USP_3"/>
    <property type="match status" value="1"/>
</dbReference>
<dbReference type="PANTHER" id="PTHR24006">
    <property type="entry name" value="UBIQUITIN CARBOXYL-TERMINAL HYDROLASE"/>
    <property type="match status" value="1"/>
</dbReference>
<comment type="caution">
    <text evidence="12">The sequence shown here is derived from an EMBL/GenBank/DDBJ whole genome shotgun (WGS) entry which is preliminary data.</text>
</comment>
<dbReference type="Pfam" id="PF00443">
    <property type="entry name" value="UCH"/>
    <property type="match status" value="1"/>
</dbReference>
<keyword evidence="6" id="KW-0788">Thiol protease</keyword>
<evidence type="ECO:0000256" key="4">
    <source>
        <dbReference type="ARBA" id="ARBA00022786"/>
    </source>
</evidence>
<dbReference type="PANTHER" id="PTHR24006:SF702">
    <property type="entry name" value="UBIQUITIN CARBOXYL-TERMINAL HYDROLASE 47"/>
    <property type="match status" value="1"/>
</dbReference>
<dbReference type="PROSITE" id="PS00972">
    <property type="entry name" value="USP_1"/>
    <property type="match status" value="1"/>
</dbReference>
<dbReference type="GO" id="GO:0005829">
    <property type="term" value="C:cytosol"/>
    <property type="evidence" value="ECO:0007669"/>
    <property type="project" value="TreeGrafter"/>
</dbReference>
<evidence type="ECO:0000313" key="13">
    <source>
        <dbReference type="Proteomes" id="UP001162131"/>
    </source>
</evidence>
<protein>
    <recommendedName>
        <fullName evidence="7">Ubiquitin carboxyl-terminal hydrolase 47</fullName>
        <ecNumber evidence="2">3.4.19.12</ecNumber>
    </recommendedName>
    <alternativeName>
        <fullName evidence="8">Ubiquitin thioesterase 47</fullName>
    </alternativeName>
    <alternativeName>
        <fullName evidence="9">Ubiquitin-specific-processing protease 47</fullName>
    </alternativeName>
</protein>
<dbReference type="GO" id="GO:0006508">
    <property type="term" value="P:proteolysis"/>
    <property type="evidence" value="ECO:0007669"/>
    <property type="project" value="UniProtKB-KW"/>
</dbReference>
<dbReference type="InterPro" id="IPR050164">
    <property type="entry name" value="Peptidase_C19"/>
</dbReference>
<evidence type="ECO:0000256" key="3">
    <source>
        <dbReference type="ARBA" id="ARBA00022670"/>
    </source>
</evidence>
<keyword evidence="3" id="KW-0645">Protease</keyword>
<dbReference type="Gene3D" id="3.10.20.90">
    <property type="entry name" value="Phosphatidylinositol 3-kinase Catalytic Subunit, Chain A, domain 1"/>
    <property type="match status" value="1"/>
</dbReference>
<comment type="catalytic activity">
    <reaction evidence="1">
        <text>Thiol-dependent hydrolysis of ester, thioester, amide, peptide and isopeptide bonds formed by the C-terminal Gly of ubiquitin (a 76-residue protein attached to proteins as an intracellular targeting signal).</text>
        <dbReference type="EC" id="3.4.19.12"/>
    </reaction>
</comment>
<organism evidence="12 13">
    <name type="scientific">Blepharisma stoltei</name>
    <dbReference type="NCBI Taxonomy" id="1481888"/>
    <lineage>
        <taxon>Eukaryota</taxon>
        <taxon>Sar</taxon>
        <taxon>Alveolata</taxon>
        <taxon>Ciliophora</taxon>
        <taxon>Postciliodesmatophora</taxon>
        <taxon>Heterotrichea</taxon>
        <taxon>Heterotrichida</taxon>
        <taxon>Blepharismidae</taxon>
        <taxon>Blepharisma</taxon>
    </lineage>
</organism>
<feature type="domain" description="USP" evidence="11">
    <location>
        <begin position="24"/>
        <end position="429"/>
    </location>
</feature>
<feature type="region of interest" description="Disordered" evidence="10">
    <location>
        <begin position="1018"/>
        <end position="1052"/>
    </location>
</feature>
<name>A0AAU9JCW6_9CILI</name>
<dbReference type="InterPro" id="IPR038765">
    <property type="entry name" value="Papain-like_cys_pep_sf"/>
</dbReference>
<evidence type="ECO:0000256" key="2">
    <source>
        <dbReference type="ARBA" id="ARBA00012759"/>
    </source>
</evidence>
<evidence type="ECO:0000256" key="5">
    <source>
        <dbReference type="ARBA" id="ARBA00022801"/>
    </source>
</evidence>
<evidence type="ECO:0000256" key="7">
    <source>
        <dbReference type="ARBA" id="ARBA00026136"/>
    </source>
</evidence>
<evidence type="ECO:0000313" key="12">
    <source>
        <dbReference type="EMBL" id="CAG9323037.1"/>
    </source>
</evidence>
<dbReference type="Pfam" id="PF19718">
    <property type="entry name" value="USP47_C"/>
    <property type="match status" value="1"/>
</dbReference>
<evidence type="ECO:0000256" key="9">
    <source>
        <dbReference type="ARBA" id="ARBA00032453"/>
    </source>
</evidence>
<gene>
    <name evidence="12" type="ORF">BSTOLATCC_MIC32942</name>
</gene>
<keyword evidence="5" id="KW-0378">Hydrolase</keyword>
<keyword evidence="4" id="KW-0833">Ubl conjugation pathway</keyword>
<dbReference type="GO" id="GO:0004843">
    <property type="term" value="F:cysteine-type deubiquitinase activity"/>
    <property type="evidence" value="ECO:0007669"/>
    <property type="project" value="UniProtKB-EC"/>
</dbReference>
<dbReference type="PROSITE" id="PS00973">
    <property type="entry name" value="USP_2"/>
    <property type="match status" value="1"/>
</dbReference>
<dbReference type="EC" id="3.4.19.12" evidence="2"/>
<dbReference type="AlphaFoldDB" id="A0AAU9JCW6"/>
<reference evidence="12" key="1">
    <citation type="submission" date="2021-09" db="EMBL/GenBank/DDBJ databases">
        <authorList>
            <consortium name="AG Swart"/>
            <person name="Singh M."/>
            <person name="Singh A."/>
            <person name="Seah K."/>
            <person name="Emmerich C."/>
        </authorList>
    </citation>
    <scope>NUCLEOTIDE SEQUENCE</scope>
    <source>
        <strain evidence="12">ATCC30299</strain>
    </source>
</reference>
<dbReference type="GO" id="GO:0005634">
    <property type="term" value="C:nucleus"/>
    <property type="evidence" value="ECO:0007669"/>
    <property type="project" value="TreeGrafter"/>
</dbReference>
<feature type="compositionally biased region" description="Basic and acidic residues" evidence="10">
    <location>
        <begin position="1029"/>
        <end position="1043"/>
    </location>
</feature>
<dbReference type="GO" id="GO:0016579">
    <property type="term" value="P:protein deubiquitination"/>
    <property type="evidence" value="ECO:0007669"/>
    <property type="project" value="InterPro"/>
</dbReference>